<proteinExistence type="predicted"/>
<protein>
    <recommendedName>
        <fullName evidence="3">DUF350 domain-containing protein</fullName>
    </recommendedName>
</protein>
<keyword evidence="1" id="KW-1133">Transmembrane helix</keyword>
<dbReference type="EMBL" id="DTHG01000092">
    <property type="protein sequence ID" value="HGW92375.1"/>
    <property type="molecule type" value="Genomic_DNA"/>
</dbReference>
<name>A0A7C4U935_UNCW3</name>
<dbReference type="AlphaFoldDB" id="A0A7C4U935"/>
<evidence type="ECO:0000256" key="1">
    <source>
        <dbReference type="SAM" id="Phobius"/>
    </source>
</evidence>
<gene>
    <name evidence="2" type="ORF">ENV67_07550</name>
</gene>
<comment type="caution">
    <text evidence="2">The sequence shown here is derived from an EMBL/GenBank/DDBJ whole genome shotgun (WGS) entry which is preliminary data.</text>
</comment>
<reference evidence="2" key="1">
    <citation type="journal article" date="2020" name="mSystems">
        <title>Genome- and Community-Level Interaction Insights into Carbon Utilization and Element Cycling Functions of Hydrothermarchaeota in Hydrothermal Sediment.</title>
        <authorList>
            <person name="Zhou Z."/>
            <person name="Liu Y."/>
            <person name="Xu W."/>
            <person name="Pan J."/>
            <person name="Luo Z.H."/>
            <person name="Li M."/>
        </authorList>
    </citation>
    <scope>NUCLEOTIDE SEQUENCE [LARGE SCALE GENOMIC DNA]</scope>
    <source>
        <strain evidence="2">SpSt-780</strain>
    </source>
</reference>
<accession>A0A7C4U935</accession>
<keyword evidence="1" id="KW-0812">Transmembrane</keyword>
<feature type="transmembrane region" description="Helical" evidence="1">
    <location>
        <begin position="57"/>
        <end position="76"/>
    </location>
</feature>
<feature type="transmembrane region" description="Helical" evidence="1">
    <location>
        <begin position="88"/>
        <end position="110"/>
    </location>
</feature>
<organism evidence="2">
    <name type="scientific">candidate division WOR-3 bacterium</name>
    <dbReference type="NCBI Taxonomy" id="2052148"/>
    <lineage>
        <taxon>Bacteria</taxon>
        <taxon>Bacteria division WOR-3</taxon>
    </lineage>
</organism>
<evidence type="ECO:0000313" key="2">
    <source>
        <dbReference type="EMBL" id="HGW92375.1"/>
    </source>
</evidence>
<keyword evidence="1" id="KW-0472">Membrane</keyword>
<evidence type="ECO:0008006" key="3">
    <source>
        <dbReference type="Google" id="ProtNLM"/>
    </source>
</evidence>
<sequence>MEFLLLAGIILILEILKNIEPVRDAISTLNALKIPIGFVVLLRGISFLFYSKLLFQGIMGIIAGAILTIEVFILFIKDIEVRNRVRDSMLGLSIPVGFITLIAGFIGLFLR</sequence>